<protein>
    <submittedName>
        <fullName evidence="2">Poly(A) polymerase</fullName>
    </submittedName>
</protein>
<dbReference type="EMBL" id="LXQA010019228">
    <property type="protein sequence ID" value="MCH90871.1"/>
    <property type="molecule type" value="Genomic_DNA"/>
</dbReference>
<keyword evidence="3" id="KW-1185">Reference proteome</keyword>
<comment type="caution">
    <text evidence="2">The sequence shown here is derived from an EMBL/GenBank/DDBJ whole genome shotgun (WGS) entry which is preliminary data.</text>
</comment>
<feature type="compositionally biased region" description="Polar residues" evidence="1">
    <location>
        <begin position="139"/>
        <end position="152"/>
    </location>
</feature>
<proteinExistence type="predicted"/>
<gene>
    <name evidence="2" type="ORF">A2U01_0011794</name>
</gene>
<feature type="region of interest" description="Disordered" evidence="1">
    <location>
        <begin position="1"/>
        <end position="61"/>
    </location>
</feature>
<name>A0A392MTS9_9FABA</name>
<dbReference type="AlphaFoldDB" id="A0A392MTS9"/>
<dbReference type="Proteomes" id="UP000265520">
    <property type="component" value="Unassembled WGS sequence"/>
</dbReference>
<feature type="compositionally biased region" description="Low complexity" evidence="1">
    <location>
        <begin position="97"/>
        <end position="111"/>
    </location>
</feature>
<accession>A0A392MTS9</accession>
<evidence type="ECO:0000313" key="3">
    <source>
        <dbReference type="Proteomes" id="UP000265520"/>
    </source>
</evidence>
<feature type="compositionally biased region" description="Basic and acidic residues" evidence="1">
    <location>
        <begin position="7"/>
        <end position="34"/>
    </location>
</feature>
<evidence type="ECO:0000256" key="1">
    <source>
        <dbReference type="SAM" id="MobiDB-lite"/>
    </source>
</evidence>
<organism evidence="2 3">
    <name type="scientific">Trifolium medium</name>
    <dbReference type="NCBI Taxonomy" id="97028"/>
    <lineage>
        <taxon>Eukaryota</taxon>
        <taxon>Viridiplantae</taxon>
        <taxon>Streptophyta</taxon>
        <taxon>Embryophyta</taxon>
        <taxon>Tracheophyta</taxon>
        <taxon>Spermatophyta</taxon>
        <taxon>Magnoliopsida</taxon>
        <taxon>eudicotyledons</taxon>
        <taxon>Gunneridae</taxon>
        <taxon>Pentapetalae</taxon>
        <taxon>rosids</taxon>
        <taxon>fabids</taxon>
        <taxon>Fabales</taxon>
        <taxon>Fabaceae</taxon>
        <taxon>Papilionoideae</taxon>
        <taxon>50 kb inversion clade</taxon>
        <taxon>NPAAA clade</taxon>
        <taxon>Hologalegina</taxon>
        <taxon>IRL clade</taxon>
        <taxon>Trifolieae</taxon>
        <taxon>Trifolium</taxon>
    </lineage>
</organism>
<feature type="region of interest" description="Disordered" evidence="1">
    <location>
        <begin position="78"/>
        <end position="152"/>
    </location>
</feature>
<evidence type="ECO:0000313" key="2">
    <source>
        <dbReference type="EMBL" id="MCH90871.1"/>
    </source>
</evidence>
<sequence>MRSGIVGDRDDGSEAEKCHLKTEGTKDFDQLAARKDKRKVLSTSNLEHRQEKHKKQKLAENTCIAEQKTGLDEFLKYKETNEEHQKPVKLRQEVDLSMKNSMPNNKSSHSKQLMNDKKKIASANKSSTEHARHLKTNKHCTSSQSTASKNNQ</sequence>
<feature type="compositionally biased region" description="Basic and acidic residues" evidence="1">
    <location>
        <begin position="78"/>
        <end position="96"/>
    </location>
</feature>
<reference evidence="2 3" key="1">
    <citation type="journal article" date="2018" name="Front. Plant Sci.">
        <title>Red Clover (Trifolium pratense) and Zigzag Clover (T. medium) - A Picture of Genomic Similarities and Differences.</title>
        <authorList>
            <person name="Dluhosova J."/>
            <person name="Istvanek J."/>
            <person name="Nedelnik J."/>
            <person name="Repkova J."/>
        </authorList>
    </citation>
    <scope>NUCLEOTIDE SEQUENCE [LARGE SCALE GENOMIC DNA]</scope>
    <source>
        <strain evidence="3">cv. 10/8</strain>
        <tissue evidence="2">Leaf</tissue>
    </source>
</reference>
<feature type="non-terminal residue" evidence="2">
    <location>
        <position position="152"/>
    </location>
</feature>